<dbReference type="Gene3D" id="3.30.420.270">
    <property type="match status" value="1"/>
</dbReference>
<dbReference type="GO" id="GO:0015031">
    <property type="term" value="P:protein transport"/>
    <property type="evidence" value="ECO:0007669"/>
    <property type="project" value="UniProtKB-KW"/>
</dbReference>
<evidence type="ECO:0000256" key="8">
    <source>
        <dbReference type="SAM" id="Phobius"/>
    </source>
</evidence>
<dbReference type="RefSeq" id="WP_107864820.1">
    <property type="nucleotide sequence ID" value="NZ_QAON01000003.1"/>
</dbReference>
<dbReference type="EMBL" id="QAON01000003">
    <property type="protein sequence ID" value="PTQ90375.1"/>
    <property type="molecule type" value="Genomic_DNA"/>
</dbReference>
<evidence type="ECO:0000313" key="9">
    <source>
        <dbReference type="EMBL" id="PTQ90375.1"/>
    </source>
</evidence>
<evidence type="ECO:0000256" key="2">
    <source>
        <dbReference type="ARBA" id="ARBA00005811"/>
    </source>
</evidence>
<reference evidence="9 10" key="1">
    <citation type="submission" date="2018-04" db="EMBL/GenBank/DDBJ databases">
        <title>Genomic Encyclopedia of Archaeal and Bacterial Type Strains, Phase II (KMG-II): from individual species to whole genera.</title>
        <authorList>
            <person name="Goeker M."/>
        </authorList>
    </citation>
    <scope>NUCLEOTIDE SEQUENCE [LARGE SCALE GENOMIC DNA]</scope>
    <source>
        <strain evidence="9 10">DSM 5822</strain>
    </source>
</reference>
<name>A0A2T5J1Q1_9GAMM</name>
<dbReference type="InterPro" id="IPR003400">
    <property type="entry name" value="ExbD"/>
</dbReference>
<keyword evidence="7" id="KW-0813">Transport</keyword>
<comment type="subcellular location">
    <subcellularLocation>
        <location evidence="1">Cell membrane</location>
        <topology evidence="1">Single-pass membrane protein</topology>
    </subcellularLocation>
    <subcellularLocation>
        <location evidence="7">Cell membrane</location>
        <topology evidence="7">Single-pass type II membrane protein</topology>
    </subcellularLocation>
</comment>
<evidence type="ECO:0000256" key="6">
    <source>
        <dbReference type="ARBA" id="ARBA00023136"/>
    </source>
</evidence>
<dbReference type="GO" id="GO:0005886">
    <property type="term" value="C:plasma membrane"/>
    <property type="evidence" value="ECO:0007669"/>
    <property type="project" value="UniProtKB-SubCell"/>
</dbReference>
<dbReference type="Proteomes" id="UP000244223">
    <property type="component" value="Unassembled WGS sequence"/>
</dbReference>
<organism evidence="9 10">
    <name type="scientific">Agitococcus lubricus</name>
    <dbReference type="NCBI Taxonomy" id="1077255"/>
    <lineage>
        <taxon>Bacteria</taxon>
        <taxon>Pseudomonadati</taxon>
        <taxon>Pseudomonadota</taxon>
        <taxon>Gammaproteobacteria</taxon>
        <taxon>Moraxellales</taxon>
        <taxon>Moraxellaceae</taxon>
        <taxon>Agitococcus</taxon>
    </lineage>
</organism>
<evidence type="ECO:0000256" key="1">
    <source>
        <dbReference type="ARBA" id="ARBA00004162"/>
    </source>
</evidence>
<keyword evidence="10" id="KW-1185">Reference proteome</keyword>
<evidence type="ECO:0000313" key="10">
    <source>
        <dbReference type="Proteomes" id="UP000244223"/>
    </source>
</evidence>
<keyword evidence="7" id="KW-0653">Protein transport</keyword>
<sequence>MKFRRPQAENLEINLTPLIDCLLFLIIFLMISTTFNKASKLQIVLPEAKGDAAKPSKAKSIEIGVSAGGIYTINGQELAVKDPKQLQSAIEKVSEGKRDLPFIIAADGKASHQAVITVMDVAGQMGFVNLSISTRVSSENP</sequence>
<evidence type="ECO:0000256" key="3">
    <source>
        <dbReference type="ARBA" id="ARBA00022475"/>
    </source>
</evidence>
<dbReference type="PANTHER" id="PTHR30558:SF3">
    <property type="entry name" value="BIOPOLYMER TRANSPORT PROTEIN EXBD-RELATED"/>
    <property type="match status" value="1"/>
</dbReference>
<keyword evidence="5 8" id="KW-1133">Transmembrane helix</keyword>
<evidence type="ECO:0000256" key="4">
    <source>
        <dbReference type="ARBA" id="ARBA00022692"/>
    </source>
</evidence>
<comment type="caution">
    <text evidence="9">The sequence shown here is derived from an EMBL/GenBank/DDBJ whole genome shotgun (WGS) entry which is preliminary data.</text>
</comment>
<feature type="transmembrane region" description="Helical" evidence="8">
    <location>
        <begin position="12"/>
        <end position="31"/>
    </location>
</feature>
<evidence type="ECO:0000256" key="7">
    <source>
        <dbReference type="RuleBase" id="RU003879"/>
    </source>
</evidence>
<dbReference type="AlphaFoldDB" id="A0A2T5J1Q1"/>
<comment type="similarity">
    <text evidence="2 7">Belongs to the ExbD/TolR family.</text>
</comment>
<keyword evidence="3" id="KW-1003">Cell membrane</keyword>
<accession>A0A2T5J1Q1</accession>
<proteinExistence type="inferred from homology"/>
<dbReference type="OrthoDB" id="276842at2"/>
<keyword evidence="4 7" id="KW-0812">Transmembrane</keyword>
<dbReference type="GO" id="GO:0022857">
    <property type="term" value="F:transmembrane transporter activity"/>
    <property type="evidence" value="ECO:0007669"/>
    <property type="project" value="InterPro"/>
</dbReference>
<dbReference type="PANTHER" id="PTHR30558">
    <property type="entry name" value="EXBD MEMBRANE COMPONENT OF PMF-DRIVEN MACROMOLECULE IMPORT SYSTEM"/>
    <property type="match status" value="1"/>
</dbReference>
<gene>
    <name evidence="9" type="ORF">C8N29_103128</name>
</gene>
<evidence type="ECO:0000256" key="5">
    <source>
        <dbReference type="ARBA" id="ARBA00022989"/>
    </source>
</evidence>
<dbReference type="Pfam" id="PF02472">
    <property type="entry name" value="ExbD"/>
    <property type="match status" value="1"/>
</dbReference>
<protein>
    <submittedName>
        <fullName evidence="9">Biopolymer transport protein ExbD</fullName>
    </submittedName>
</protein>
<keyword evidence="6 8" id="KW-0472">Membrane</keyword>